<evidence type="ECO:0000313" key="4">
    <source>
        <dbReference type="Proteomes" id="UP000248311"/>
    </source>
</evidence>
<dbReference type="Proteomes" id="UP000248311">
    <property type="component" value="Unassembled WGS sequence"/>
</dbReference>
<feature type="domain" description="Phospholipid/glycerol acyltransferase" evidence="2">
    <location>
        <begin position="64"/>
        <end position="183"/>
    </location>
</feature>
<dbReference type="Pfam" id="PF01553">
    <property type="entry name" value="Acyltransferase"/>
    <property type="match status" value="1"/>
</dbReference>
<reference evidence="3 4" key="1">
    <citation type="submission" date="2018-06" db="EMBL/GenBank/DDBJ databases">
        <title>Genomic Encyclopedia of Type Strains, Phase III (KMG-III): the genomes of soil and plant-associated and newly described type strains.</title>
        <authorList>
            <person name="Whitman W."/>
        </authorList>
    </citation>
    <scope>NUCLEOTIDE SEQUENCE [LARGE SCALE GENOMIC DNA]</scope>
    <source>
        <strain evidence="3 4">CECT 9025</strain>
    </source>
</reference>
<name>A0A318TCC1_9RHOB</name>
<protein>
    <submittedName>
        <fullName evidence="3">1-acyl-sn-glycerol-3-phosphate acyltransferase</fullName>
    </submittedName>
</protein>
<gene>
    <name evidence="3" type="ORF">DFP88_101632</name>
</gene>
<keyword evidence="3" id="KW-0808">Transferase</keyword>
<dbReference type="GO" id="GO:0016746">
    <property type="term" value="F:acyltransferase activity"/>
    <property type="evidence" value="ECO:0007669"/>
    <property type="project" value="UniProtKB-KW"/>
</dbReference>
<keyword evidence="3" id="KW-0012">Acyltransferase</keyword>
<comment type="caution">
    <text evidence="3">The sequence shown here is derived from an EMBL/GenBank/DDBJ whole genome shotgun (WGS) entry which is preliminary data.</text>
</comment>
<evidence type="ECO:0000313" key="3">
    <source>
        <dbReference type="EMBL" id="PYE85958.1"/>
    </source>
</evidence>
<accession>A0A318TCC1</accession>
<evidence type="ECO:0000259" key="2">
    <source>
        <dbReference type="SMART" id="SM00563"/>
    </source>
</evidence>
<sequence length="279" mass="30678">MRWTVMPAGGPRGPMSRPSDPVALRSPVMLRFFARVMDRQLGRNFHAVRLARPGLPDLPEGRPLMVVANHPSFWDPALFMALATRLFPQRESYGPIDAEMLRRYRFMARIGLFGVAQGDPRGAAQFLRTAQPLVEDPGRMLWITAQGHFADPRDRPLRLQPGAAHLLARVPGLMALPLAVEYPFWTESRPEALACFGAPVEARPGEGPEAANARLTGALEAAQDRLAGLSQGRDASAFDRLLGGRAGVGGIYDAFGRARAAMTGRRWQAEHMPQERADK</sequence>
<feature type="region of interest" description="Disordered" evidence="1">
    <location>
        <begin position="1"/>
        <end position="20"/>
    </location>
</feature>
<dbReference type="AlphaFoldDB" id="A0A318TCC1"/>
<dbReference type="CDD" id="cd06551">
    <property type="entry name" value="LPLAT"/>
    <property type="match status" value="1"/>
</dbReference>
<keyword evidence="4" id="KW-1185">Reference proteome</keyword>
<dbReference type="InterPro" id="IPR002123">
    <property type="entry name" value="Plipid/glycerol_acylTrfase"/>
</dbReference>
<dbReference type="SMART" id="SM00563">
    <property type="entry name" value="PlsC"/>
    <property type="match status" value="1"/>
</dbReference>
<organism evidence="3 4">
    <name type="scientific">Pseudoroseicyclus aestuarii</name>
    <dbReference type="NCBI Taxonomy" id="1795041"/>
    <lineage>
        <taxon>Bacteria</taxon>
        <taxon>Pseudomonadati</taxon>
        <taxon>Pseudomonadota</taxon>
        <taxon>Alphaproteobacteria</taxon>
        <taxon>Rhodobacterales</taxon>
        <taxon>Paracoccaceae</taxon>
        <taxon>Pseudoroseicyclus</taxon>
    </lineage>
</organism>
<evidence type="ECO:0000256" key="1">
    <source>
        <dbReference type="SAM" id="MobiDB-lite"/>
    </source>
</evidence>
<dbReference type="SUPFAM" id="SSF69593">
    <property type="entry name" value="Glycerol-3-phosphate (1)-acyltransferase"/>
    <property type="match status" value="1"/>
</dbReference>
<dbReference type="EMBL" id="QJTE01000001">
    <property type="protein sequence ID" value="PYE85958.1"/>
    <property type="molecule type" value="Genomic_DNA"/>
</dbReference>
<proteinExistence type="predicted"/>